<dbReference type="Pfam" id="PF20500">
    <property type="entry name" value="DNA-PKcs_N"/>
    <property type="match status" value="2"/>
</dbReference>
<dbReference type="InterPro" id="IPR016024">
    <property type="entry name" value="ARM-type_fold"/>
</dbReference>
<protein>
    <recommendedName>
        <fullName evidence="2">DNA-PKcs N-terminal domain-containing protein</fullName>
    </recommendedName>
</protein>
<feature type="domain" description="DNA-PKcs N-terminal" evidence="2">
    <location>
        <begin position="408"/>
        <end position="785"/>
    </location>
</feature>
<reference evidence="3 4" key="1">
    <citation type="submission" date="2022-11" db="EMBL/GenBank/DDBJ databases">
        <title>Whole genome sequence of Eschrichtius robustus ER-17-0199.</title>
        <authorList>
            <person name="Bruniche-Olsen A."/>
            <person name="Black A.N."/>
            <person name="Fields C.J."/>
            <person name="Walden K."/>
            <person name="Dewoody J.A."/>
        </authorList>
    </citation>
    <scope>NUCLEOTIDE SEQUENCE [LARGE SCALE GENOMIC DNA]</scope>
    <source>
        <strain evidence="3">ER-17-0199</strain>
        <tissue evidence="3">Blubber</tissue>
    </source>
</reference>
<feature type="region of interest" description="Disordered" evidence="1">
    <location>
        <begin position="351"/>
        <end position="404"/>
    </location>
</feature>
<gene>
    <name evidence="3" type="ORF">J1605_001943</name>
</gene>
<dbReference type="Proteomes" id="UP001159641">
    <property type="component" value="Unassembled WGS sequence"/>
</dbReference>
<dbReference type="SUPFAM" id="SSF48371">
    <property type="entry name" value="ARM repeat"/>
    <property type="match status" value="1"/>
</dbReference>
<dbReference type="AlphaFoldDB" id="A0AB34HYC9"/>
<feature type="domain" description="DNA-PKcs N-terminal" evidence="2">
    <location>
        <begin position="63"/>
        <end position="266"/>
    </location>
</feature>
<proteinExistence type="predicted"/>
<evidence type="ECO:0000313" key="3">
    <source>
        <dbReference type="EMBL" id="KAJ8797133.1"/>
    </source>
</evidence>
<evidence type="ECO:0000256" key="1">
    <source>
        <dbReference type="SAM" id="MobiDB-lite"/>
    </source>
</evidence>
<keyword evidence="4" id="KW-1185">Reference proteome</keyword>
<evidence type="ECO:0000259" key="2">
    <source>
        <dbReference type="Pfam" id="PF20500"/>
    </source>
</evidence>
<dbReference type="InterPro" id="IPR046804">
    <property type="entry name" value="DNA-PKcs_N"/>
</dbReference>
<dbReference type="EMBL" id="JAIQCJ010000270">
    <property type="protein sequence ID" value="KAJ8797133.1"/>
    <property type="molecule type" value="Genomic_DNA"/>
</dbReference>
<organism evidence="3 4">
    <name type="scientific">Eschrichtius robustus</name>
    <name type="common">California gray whale</name>
    <name type="synonym">Eschrichtius gibbosus</name>
    <dbReference type="NCBI Taxonomy" id="9764"/>
    <lineage>
        <taxon>Eukaryota</taxon>
        <taxon>Metazoa</taxon>
        <taxon>Chordata</taxon>
        <taxon>Craniata</taxon>
        <taxon>Vertebrata</taxon>
        <taxon>Euteleostomi</taxon>
        <taxon>Mammalia</taxon>
        <taxon>Eutheria</taxon>
        <taxon>Laurasiatheria</taxon>
        <taxon>Artiodactyla</taxon>
        <taxon>Whippomorpha</taxon>
        <taxon>Cetacea</taxon>
        <taxon>Mysticeti</taxon>
        <taxon>Eschrichtiidae</taxon>
        <taxon>Eschrichtius</taxon>
    </lineage>
</organism>
<accession>A0AB34HYC9</accession>
<name>A0AB34HYC9_ESCRO</name>
<evidence type="ECO:0000313" key="4">
    <source>
        <dbReference type="Proteomes" id="UP001159641"/>
    </source>
</evidence>
<comment type="caution">
    <text evidence="3">The sequence shown here is derived from an EMBL/GenBank/DDBJ whole genome shotgun (WGS) entry which is preliminary data.</text>
</comment>
<sequence length="798" mass="87697">MADAGSGVRVTLLQLQESLSAADRCGAAVASCQLLRGLGQECVLSSGPALLGGYGSGLPTAPLHTSLVFSKDFGLLVFVRKSLSVDEFRDCREEALKFLCVFLEKIGQKITHYSLDIKNTCTSVYTKDKAAKCKIPALELLIKLLQTLRSSSLMDEFRVGELFSKFYGELALKTKIPDTVLEKIYELLGVLGEVHPSEMVNNSDKLFRAFLGELKTQMTSTVREPKLPVLAGCLKGLASLLCNFTKSMEEGTGLGLDVYEVCLPALAEVCFSAAPRALAPGGSGQLRSVPWLLGCRPEPGSSSWACLAVAAVQHPHSACVRHIGLGPVGGGGPQDTAVSASRDTIRTAVHAGRVSSRAGAERPAGCLRGAPLEEADARRPEQSPARHRQRQSLSAPAGQSVRGSVGRRQIDLKRYAVPLAGLSIFTLHASQFSTCLLDNYVSLFEILSKWCSHTNVELKKAAYSALESFLKQLSFMVANNAETHRSKLRYFMEQFYGIIRNVDANSKDLCIAVRGYGLFAGPCKVINPEDVGFTFVELVQRCRQLFLTETDTAEDHVYQMPSFLQSVASVLLHLDTVPEVHMPVLEHLVVVQIDSFPQYSPKMQLVCCKAIVKVFLALAEKGPVLWNCISTMVHQGLIRICSKPVILQKGAEPESEDRRVSGEVRTGKWRVSTCKDYLDLFRNLLSCDQMMDSLLADEAFLFVNSSLPSLNRLLYDEFVKSVLKIIEKLDLTLEKQSVGEQEDENETAGVWVIPTSDPAANLRPAKPKDFSAFINLVEFCRYLKNAICLRVEIINYWL</sequence>